<evidence type="ECO:0000256" key="2">
    <source>
        <dbReference type="ARBA" id="ARBA00010333"/>
    </source>
</evidence>
<accession>A0A095SNX3</accession>
<dbReference type="InterPro" id="IPR001638">
    <property type="entry name" value="Solute-binding_3/MltF_N"/>
</dbReference>
<dbReference type="InterPro" id="IPR023346">
    <property type="entry name" value="Lysozyme-like_dom_sf"/>
</dbReference>
<dbReference type="Proteomes" id="UP000029444">
    <property type="component" value="Unassembled WGS sequence"/>
</dbReference>
<dbReference type="PATRIC" id="fig|1177154.3.peg.46"/>
<dbReference type="Gene3D" id="3.40.190.10">
    <property type="entry name" value="Periplasmic binding protein-like II"/>
    <property type="match status" value="4"/>
</dbReference>
<comment type="similarity">
    <text evidence="2">Belongs to the bacterial solute-binding protein 3 family.</text>
</comment>
<dbReference type="CDD" id="cd01009">
    <property type="entry name" value="PBP2_YfhD_N"/>
    <property type="match status" value="1"/>
</dbReference>
<protein>
    <submittedName>
        <fullName evidence="6">Ligand-binding/transglycosylase domain-containing protein</fullName>
    </submittedName>
</protein>
<evidence type="ECO:0000313" key="7">
    <source>
        <dbReference type="Proteomes" id="UP000029444"/>
    </source>
</evidence>
<feature type="domain" description="Solute-binding protein family 3/N-terminal" evidence="5">
    <location>
        <begin position="286"/>
        <end position="510"/>
    </location>
</feature>
<dbReference type="PANTHER" id="PTHR35936">
    <property type="entry name" value="MEMBRANE-BOUND LYTIC MUREIN TRANSGLYCOSYLASE F"/>
    <property type="match status" value="1"/>
</dbReference>
<evidence type="ECO:0000256" key="3">
    <source>
        <dbReference type="ARBA" id="ARBA00022729"/>
    </source>
</evidence>
<dbReference type="SUPFAM" id="SSF53850">
    <property type="entry name" value="Periplasmic binding protein-like II"/>
    <property type="match status" value="2"/>
</dbReference>
<keyword evidence="7" id="KW-1185">Reference proteome</keyword>
<dbReference type="Pfam" id="PF00497">
    <property type="entry name" value="SBP_bac_3"/>
    <property type="match status" value="2"/>
</dbReference>
<proteinExistence type="inferred from homology"/>
<evidence type="ECO:0000256" key="4">
    <source>
        <dbReference type="ARBA" id="ARBA00023237"/>
    </source>
</evidence>
<comment type="caution">
    <text evidence="6">The sequence shown here is derived from an EMBL/GenBank/DDBJ whole genome shotgun (WGS) entry which is preliminary data.</text>
</comment>
<keyword evidence="4" id="KW-0998">Cell outer membrane</keyword>
<keyword evidence="3" id="KW-0732">Signal</keyword>
<dbReference type="PANTHER" id="PTHR35936:SF32">
    <property type="entry name" value="MEMBRANE-BOUND LYTIC MUREIN TRANSGLYCOSYLASE F"/>
    <property type="match status" value="1"/>
</dbReference>
<dbReference type="InterPro" id="IPR008258">
    <property type="entry name" value="Transglycosylase_SLT_dom_1"/>
</dbReference>
<dbReference type="EMBL" id="ARXV01000001">
    <property type="protein sequence ID" value="KGD66376.1"/>
    <property type="molecule type" value="Genomic_DNA"/>
</dbReference>
<dbReference type="Gene3D" id="1.10.530.10">
    <property type="match status" value="1"/>
</dbReference>
<dbReference type="RefSeq" id="WP_035229206.1">
    <property type="nucleotide sequence ID" value="NZ_ARXV01000001.1"/>
</dbReference>
<dbReference type="SUPFAM" id="SSF53955">
    <property type="entry name" value="Lysozyme-like"/>
    <property type="match status" value="1"/>
</dbReference>
<dbReference type="GO" id="GO:0009279">
    <property type="term" value="C:cell outer membrane"/>
    <property type="evidence" value="ECO:0007669"/>
    <property type="project" value="UniProtKB-SubCell"/>
</dbReference>
<evidence type="ECO:0000313" key="6">
    <source>
        <dbReference type="EMBL" id="KGD66376.1"/>
    </source>
</evidence>
<comment type="subcellular location">
    <subcellularLocation>
        <location evidence="1">Cell outer membrane</location>
        <topology evidence="1">Peripheral membrane protein</topology>
    </subcellularLocation>
</comment>
<dbReference type="CDD" id="cd13403">
    <property type="entry name" value="MLTF-like"/>
    <property type="match status" value="1"/>
</dbReference>
<dbReference type="eggNOG" id="COG4623">
    <property type="taxonomic scope" value="Bacteria"/>
</dbReference>
<dbReference type="AlphaFoldDB" id="A0A095SNX3"/>
<keyword evidence="4" id="KW-0472">Membrane</keyword>
<gene>
    <name evidence="6" type="ORF">Y5S_00043</name>
</gene>
<dbReference type="Pfam" id="PF01464">
    <property type="entry name" value="SLT"/>
    <property type="match status" value="1"/>
</dbReference>
<dbReference type="SMART" id="SM00062">
    <property type="entry name" value="PBPb"/>
    <property type="match status" value="2"/>
</dbReference>
<organism evidence="6 7">
    <name type="scientific">Alcanivorax nanhaiticus</name>
    <dbReference type="NCBI Taxonomy" id="1177154"/>
    <lineage>
        <taxon>Bacteria</taxon>
        <taxon>Pseudomonadati</taxon>
        <taxon>Pseudomonadota</taxon>
        <taxon>Gammaproteobacteria</taxon>
        <taxon>Oceanospirillales</taxon>
        <taxon>Alcanivoracaceae</taxon>
        <taxon>Alcanivorax</taxon>
    </lineage>
</organism>
<evidence type="ECO:0000256" key="1">
    <source>
        <dbReference type="ARBA" id="ARBA00004339"/>
    </source>
</evidence>
<dbReference type="PROSITE" id="PS51257">
    <property type="entry name" value="PROKAR_LIPOPROTEIN"/>
    <property type="match status" value="1"/>
</dbReference>
<evidence type="ECO:0000259" key="5">
    <source>
        <dbReference type="SMART" id="SM00062"/>
    </source>
</evidence>
<name>A0A095SNX3_9GAMM</name>
<feature type="domain" description="Solute-binding protein family 3/N-terminal" evidence="5">
    <location>
        <begin position="72"/>
        <end position="277"/>
    </location>
</feature>
<reference evidence="6 7" key="1">
    <citation type="submission" date="2012-09" db="EMBL/GenBank/DDBJ databases">
        <title>Genome Sequence of alkane-degrading Bacterium Alcanivorax sp. 19-m-6.</title>
        <authorList>
            <person name="Lai Q."/>
            <person name="Shao Z."/>
        </authorList>
    </citation>
    <scope>NUCLEOTIDE SEQUENCE [LARGE SCALE GENOMIC DNA]</scope>
    <source>
        <strain evidence="6 7">19-m-6</strain>
    </source>
</reference>
<dbReference type="eggNOG" id="COG0834">
    <property type="taxonomic scope" value="Bacteria"/>
</dbReference>
<sequence>MRSVVTVWLMFFLALMVGCDSNSGDAVPEVGEAVSTFENYEETGDLSDLRERGYIRLLAPRFDEPSALPRDGIPSVDYQVQAEAFVRSVNLEPRWVYADDFNELDDLINAGSADIIVTNYSVTESRKKSLSFSTPVNSVQEKLVVPADLAGKTLAEMEGLVISVPEGTAYQETAEKLSRRHKHVSVEVLDGSMSDEELVAAVESGELSATIIDSNMLGLLLGEKEGVTAAVEGPVVNRKRRIAWAVRKGSKELLDQMNQYITSERVMTSVDEPELRDWAAIKNRGVLRVITSNNPASYFMWRGELMGFDYELIKHFAKTHHLRVSVRVEESASDMFAALQAGEGDVIAASMTRTPDRESLGWMFSKRYLEVYEQLIGRADDALLSSLDDLAGRSVAVSPDSAFYGTLKALQMGGLKFDIVEVEGLSTEQLIDAVAHGIYDLTVSDSHLAAMESTYRDDIAVLYQFEPAKEIAWGLRPEQTALREQLDNYIKRNYRGLFYNVTFNRYFKEKKTIATHAEYRVTLGKDISPYDELVKMESLKYGLDWRLITSQMYQESRFNPKARSFAGAQGLLQVMPRTGRQFGYSNLTKPENGVSAGVAYMDWLEQRFPARLDLAEKLYFTLAAYNAGHGHVEDARRLAQRLGKDPDKWFGNVEQAMLLLSKPQYARQARYGYVRGSEPVKYVREIKNRYLGYVEALEEPG</sequence>
<dbReference type="STRING" id="1177154.Y5S_00043"/>